<accession>A0A8S3YSE1</accession>
<gene>
    <name evidence="3" type="ORF">CUNI_LOCUS3923</name>
</gene>
<protein>
    <recommendedName>
        <fullName evidence="2">Putative Dachshund-homology domain-containing protein</fullName>
    </recommendedName>
</protein>
<evidence type="ECO:0000259" key="2">
    <source>
        <dbReference type="Pfam" id="PF25867"/>
    </source>
</evidence>
<feature type="compositionally biased region" description="Polar residues" evidence="1">
    <location>
        <begin position="166"/>
        <end position="176"/>
    </location>
</feature>
<feature type="compositionally biased region" description="Basic and acidic residues" evidence="1">
    <location>
        <begin position="177"/>
        <end position="187"/>
    </location>
</feature>
<dbReference type="Pfam" id="PF25867">
    <property type="entry name" value="HTH_75"/>
    <property type="match status" value="1"/>
</dbReference>
<dbReference type="Proteomes" id="UP000678393">
    <property type="component" value="Unassembled WGS sequence"/>
</dbReference>
<evidence type="ECO:0000313" key="3">
    <source>
        <dbReference type="EMBL" id="CAG5118365.1"/>
    </source>
</evidence>
<feature type="region of interest" description="Disordered" evidence="1">
    <location>
        <begin position="848"/>
        <end position="870"/>
    </location>
</feature>
<feature type="compositionally biased region" description="Acidic residues" evidence="1">
    <location>
        <begin position="1390"/>
        <end position="1406"/>
    </location>
</feature>
<feature type="compositionally biased region" description="Polar residues" evidence="1">
    <location>
        <begin position="338"/>
        <end position="350"/>
    </location>
</feature>
<reference evidence="3" key="1">
    <citation type="submission" date="2021-04" db="EMBL/GenBank/DDBJ databases">
        <authorList>
            <consortium name="Molecular Ecology Group"/>
        </authorList>
    </citation>
    <scope>NUCLEOTIDE SEQUENCE</scope>
</reference>
<feature type="compositionally biased region" description="Low complexity" evidence="1">
    <location>
        <begin position="851"/>
        <end position="864"/>
    </location>
</feature>
<dbReference type="OrthoDB" id="6116992at2759"/>
<feature type="domain" description="Putative Dachshund-homology" evidence="2">
    <location>
        <begin position="947"/>
        <end position="1034"/>
    </location>
</feature>
<feature type="region of interest" description="Disordered" evidence="1">
    <location>
        <begin position="1390"/>
        <end position="1415"/>
    </location>
</feature>
<feature type="region of interest" description="Disordered" evidence="1">
    <location>
        <begin position="13"/>
        <end position="91"/>
    </location>
</feature>
<feature type="region of interest" description="Disordered" evidence="1">
    <location>
        <begin position="427"/>
        <end position="451"/>
    </location>
</feature>
<comment type="caution">
    <text evidence="3">The sequence shown here is derived from an EMBL/GenBank/DDBJ whole genome shotgun (WGS) entry which is preliminary data.</text>
</comment>
<dbReference type="EMBL" id="CAJHNH020000542">
    <property type="protein sequence ID" value="CAG5118365.1"/>
    <property type="molecule type" value="Genomic_DNA"/>
</dbReference>
<organism evidence="3 4">
    <name type="scientific">Candidula unifasciata</name>
    <dbReference type="NCBI Taxonomy" id="100452"/>
    <lineage>
        <taxon>Eukaryota</taxon>
        <taxon>Metazoa</taxon>
        <taxon>Spiralia</taxon>
        <taxon>Lophotrochozoa</taxon>
        <taxon>Mollusca</taxon>
        <taxon>Gastropoda</taxon>
        <taxon>Heterobranchia</taxon>
        <taxon>Euthyneura</taxon>
        <taxon>Panpulmonata</taxon>
        <taxon>Eupulmonata</taxon>
        <taxon>Stylommatophora</taxon>
        <taxon>Helicina</taxon>
        <taxon>Helicoidea</taxon>
        <taxon>Geomitridae</taxon>
        <taxon>Candidula</taxon>
    </lineage>
</organism>
<dbReference type="InterPro" id="IPR059069">
    <property type="entry name" value="DHD_metazoa"/>
</dbReference>
<sequence length="1555" mass="169548">MDFNPLDILAAAALGEKDAPSEVNTSKQASNAGQEENSESGDSKDADEDSDKEMGRTTSNNLKHSHSAKDTEQMAPQKMPWSPETLMPDHIEGIVNKQDKFSLDDLLQDVKKGVDVKLQNIIDRKIPTDALLEAQHDANNSSDVTLKLNTVSSNTADVKPSDEESTSQTAAQISSENAKEESTKLEDCSWQDESNLSEDAADLGDVKLCGQTTAAPGLHANECVILDHPYALPPGKLQPSAMLDDDDDIDVCSENSPFSEDSEQRYHNPSLDCNYLKFGILEGVSASTLDLYRMSKSANMHFKRPSSSSSASSPTADLVSRTPHSAQSGDETGDVFSGMNSPASVSSDVSTAHSPVRLGVKCGKFKIGTFASFSSGNLELEKFLKSRQQANSKKLNVGIPADIRLISSPLNSPSAYPNIYPLLQSPSADWDRSEAGSETQDDSSDAKTPLRMSPDFTKRVKEWSHPVFHDHDYCVKDAESISFVDDFRKLNGGKRKYTKKKNKEDGVNHEKIMKAKYLKKELLRQDNIMKSVSELEPMCIDHNLTKTNPVGRPRKRPFDKIIDEEIDPEVGTKLKITGKFQDQYVYYLSKSSRTTARRRHPPTPSFASDKIIVPAPKPGDIVVPHLTDADIETVRLKGRGALNLPERPHMTNHLPIQSLVASLSHASEFISDVDSHIVSTILSMESDSLASPVTSHPPDISNLNPNQPDLTESLRLMSGDPSITSEHVLNYLLSVVKDEALLGSGSGFDTSSTALFPSLHSDSMCVKNDHMGDGAIHQDLSSLDTSGNQHLNSGHDLLDIAKSVQSTGSFDNPTLLSTAHIHGRDHFVHTVHKDSLDENVSLADDLSSFMSNSQGTSSSNTTQDGDSHSSLKSMFGSDLSSLGTPQLSSSVPRLTSIEKTLDYLGVRDEDMKLDDSVFNTKMDNDADSSQALTPVSSTSADDTPWIVTVTLYFNDVPAIMINNQPYIRLVDIHKQILPAKDTGILKKRCQLLKIPVLNCTEMQRYFLVQYGRAYNSKSTLIVSKEQATNLVTYYAFPQPRIGKVDESHPRRPSSSGGSEGGRRSPVTHLIGGGVKKRGSKSSRKVAVSVDAVMVGAAVSQCIQTPEPPTSHGKRTRHKKVNYLELLKGEEKEKSSSAAILETIESVVKSAPDHVHEGKSNKLSVKKKMKGDQSGSVKHCGTKKKLTPMLQKKNTDKKCKIKKESVVVVDHKAKSNKTKIGSSVKPIVEKDIDICSDVDSSDCVDLAQAKKFRPLKLKVNSLLNFAGQRKGPSSSKKGLFSCTNSAVSPDADRSLRVLAVAHQAALSANNAESHLPSQPADIHLDLFIKSNSACVRCDTCSQFLSVPHFMRHHHVPMDSEWLATEAAHRILRSICGKSFHHLQEAIGGFGEADDETESDDDYSDDDHDDHPSFKLSEPLSARLNAVGCSELQLKSIELARLSSICDGPRLTQEDAGSAVYTRTSQTALSHSKPVSYVTTTQTTSLTIVGQHHGTEAYGLSSAGLLGGDPASSNLRTSSRKRKSKQLFSIENYYIPHKLVVDEDSGLSGKSLDVIKP</sequence>
<keyword evidence="4" id="KW-1185">Reference proteome</keyword>
<feature type="region of interest" description="Disordered" evidence="1">
    <location>
        <begin position="154"/>
        <end position="193"/>
    </location>
</feature>
<proteinExistence type="predicted"/>
<evidence type="ECO:0000256" key="1">
    <source>
        <dbReference type="SAM" id="MobiDB-lite"/>
    </source>
</evidence>
<name>A0A8S3YSE1_9EUPU</name>
<evidence type="ECO:0000313" key="4">
    <source>
        <dbReference type="Proteomes" id="UP000678393"/>
    </source>
</evidence>
<feature type="region of interest" description="Disordered" evidence="1">
    <location>
        <begin position="1042"/>
        <end position="1082"/>
    </location>
</feature>
<feature type="region of interest" description="Disordered" evidence="1">
    <location>
        <begin position="301"/>
        <end position="350"/>
    </location>
</feature>
<feature type="compositionally biased region" description="Polar residues" evidence="1">
    <location>
        <begin position="22"/>
        <end position="35"/>
    </location>
</feature>